<name>A0A2P5A4A8_PARAD</name>
<gene>
    <name evidence="2" type="ORF">PanWU01x14_370410</name>
</gene>
<dbReference type="EMBL" id="JXTB01001092">
    <property type="protein sequence ID" value="PON31368.1"/>
    <property type="molecule type" value="Genomic_DNA"/>
</dbReference>
<evidence type="ECO:0000259" key="1">
    <source>
        <dbReference type="Pfam" id="PF00931"/>
    </source>
</evidence>
<dbReference type="PANTHER" id="PTHR19338">
    <property type="entry name" value="TRANSLOCASE OF INNER MITOCHONDRIAL MEMBRANE 13 HOMOLOG"/>
    <property type="match status" value="1"/>
</dbReference>
<dbReference type="Proteomes" id="UP000237105">
    <property type="component" value="Unassembled WGS sequence"/>
</dbReference>
<dbReference type="AlphaFoldDB" id="A0A2P5A4A8"/>
<feature type="domain" description="NB-ARC" evidence="1">
    <location>
        <begin position="14"/>
        <end position="127"/>
    </location>
</feature>
<dbReference type="GO" id="GO:0043531">
    <property type="term" value="F:ADP binding"/>
    <property type="evidence" value="ECO:0007669"/>
    <property type="project" value="InterPro"/>
</dbReference>
<dbReference type="Pfam" id="PF00931">
    <property type="entry name" value="NB-ARC"/>
    <property type="match status" value="1"/>
</dbReference>
<dbReference type="SUPFAM" id="SSF52540">
    <property type="entry name" value="P-loop containing nucleoside triphosphate hydrolases"/>
    <property type="match status" value="1"/>
</dbReference>
<feature type="non-terminal residue" evidence="2">
    <location>
        <position position="1"/>
    </location>
</feature>
<proteinExistence type="predicted"/>
<accession>A0A2P5A4A8</accession>
<dbReference type="STRING" id="3476.A0A2P5A4A8"/>
<protein>
    <submittedName>
        <fullName evidence="2">NB-ARC domain containing protein</fullName>
    </submittedName>
</protein>
<dbReference type="Gene3D" id="3.40.50.300">
    <property type="entry name" value="P-loop containing nucleotide triphosphate hydrolases"/>
    <property type="match status" value="1"/>
</dbReference>
<reference evidence="3" key="1">
    <citation type="submission" date="2016-06" db="EMBL/GenBank/DDBJ databases">
        <title>Parallel loss of symbiosis genes in relatives of nitrogen-fixing non-legume Parasponia.</title>
        <authorList>
            <person name="Van Velzen R."/>
            <person name="Holmer R."/>
            <person name="Bu F."/>
            <person name="Rutten L."/>
            <person name="Van Zeijl A."/>
            <person name="Liu W."/>
            <person name="Santuari L."/>
            <person name="Cao Q."/>
            <person name="Sharma T."/>
            <person name="Shen D."/>
            <person name="Roswanjaya Y."/>
            <person name="Wardhani T."/>
            <person name="Kalhor M.S."/>
            <person name="Jansen J."/>
            <person name="Van den Hoogen J."/>
            <person name="Gungor B."/>
            <person name="Hartog M."/>
            <person name="Hontelez J."/>
            <person name="Verver J."/>
            <person name="Yang W.-C."/>
            <person name="Schijlen E."/>
            <person name="Repin R."/>
            <person name="Schilthuizen M."/>
            <person name="Schranz E."/>
            <person name="Heidstra R."/>
            <person name="Miyata K."/>
            <person name="Fedorova E."/>
            <person name="Kohlen W."/>
            <person name="Bisseling T."/>
            <person name="Smit S."/>
            <person name="Geurts R."/>
        </authorList>
    </citation>
    <scope>NUCLEOTIDE SEQUENCE [LARGE SCALE GENOMIC DNA]</scope>
    <source>
        <strain evidence="3">cv. WU1-14</strain>
    </source>
</reference>
<dbReference type="PANTHER" id="PTHR19338:SF73">
    <property type="entry name" value="DISEASE RESISTANCE PROTEIN RGA2-LIKE"/>
    <property type="match status" value="1"/>
</dbReference>
<dbReference type="InterPro" id="IPR002182">
    <property type="entry name" value="NB-ARC"/>
</dbReference>
<organism evidence="2 3">
    <name type="scientific">Parasponia andersonii</name>
    <name type="common">Sponia andersonii</name>
    <dbReference type="NCBI Taxonomy" id="3476"/>
    <lineage>
        <taxon>Eukaryota</taxon>
        <taxon>Viridiplantae</taxon>
        <taxon>Streptophyta</taxon>
        <taxon>Embryophyta</taxon>
        <taxon>Tracheophyta</taxon>
        <taxon>Spermatophyta</taxon>
        <taxon>Magnoliopsida</taxon>
        <taxon>eudicotyledons</taxon>
        <taxon>Gunneridae</taxon>
        <taxon>Pentapetalae</taxon>
        <taxon>rosids</taxon>
        <taxon>fabids</taxon>
        <taxon>Rosales</taxon>
        <taxon>Cannabaceae</taxon>
        <taxon>Parasponia</taxon>
    </lineage>
</organism>
<evidence type="ECO:0000313" key="2">
    <source>
        <dbReference type="EMBL" id="PON31368.1"/>
    </source>
</evidence>
<dbReference type="OrthoDB" id="1193416at2759"/>
<dbReference type="InterPro" id="IPR027417">
    <property type="entry name" value="P-loop_NTPase"/>
</dbReference>
<comment type="caution">
    <text evidence="2">The sequence shown here is derived from an EMBL/GenBank/DDBJ whole genome shotgun (WGS) entry which is preliminary data.</text>
</comment>
<keyword evidence="3" id="KW-1185">Reference proteome</keyword>
<evidence type="ECO:0000313" key="3">
    <source>
        <dbReference type="Proteomes" id="UP000237105"/>
    </source>
</evidence>
<sequence length="131" mass="14805">APWPLERQVHGRNADKEEIMELLLSNDVWGGKVGVLPIVGMGGLGKTTLAQLVYNDGRWEEHDFALRAWVTVSTDFDVYKIMKIILDQVSPGNSRHNSEEPTAPQLALNEALKDKKFLIVLDDIWDEDYNS</sequence>
<dbReference type="PRINTS" id="PR00364">
    <property type="entry name" value="DISEASERSIST"/>
</dbReference>